<evidence type="ECO:0000259" key="2">
    <source>
        <dbReference type="SMART" id="SM00014"/>
    </source>
</evidence>
<feature type="transmembrane region" description="Helical" evidence="1">
    <location>
        <begin position="188"/>
        <end position="209"/>
    </location>
</feature>
<keyword evidence="1" id="KW-0812">Transmembrane</keyword>
<dbReference type="STRING" id="1834191.A5886_001661"/>
<dbReference type="InterPro" id="IPR000326">
    <property type="entry name" value="PAP2/HPO"/>
</dbReference>
<keyword evidence="1" id="KW-1133">Transmembrane helix</keyword>
<name>A0A242A6D6_9ENTE</name>
<dbReference type="Gene3D" id="1.20.144.10">
    <property type="entry name" value="Phosphatidic acid phosphatase type 2/haloperoxidase"/>
    <property type="match status" value="1"/>
</dbReference>
<dbReference type="Pfam" id="PF01569">
    <property type="entry name" value="PAP2"/>
    <property type="match status" value="1"/>
</dbReference>
<evidence type="ECO:0000313" key="4">
    <source>
        <dbReference type="Proteomes" id="UP000195043"/>
    </source>
</evidence>
<gene>
    <name evidence="3" type="ORF">A5886_001661</name>
</gene>
<feature type="transmembrane region" description="Helical" evidence="1">
    <location>
        <begin position="52"/>
        <end position="77"/>
    </location>
</feature>
<dbReference type="SUPFAM" id="SSF48317">
    <property type="entry name" value="Acid phosphatase/Vanadium-dependent haloperoxidase"/>
    <property type="match status" value="1"/>
</dbReference>
<evidence type="ECO:0000313" key="3">
    <source>
        <dbReference type="EMBL" id="OTN76584.1"/>
    </source>
</evidence>
<evidence type="ECO:0000256" key="1">
    <source>
        <dbReference type="SAM" id="Phobius"/>
    </source>
</evidence>
<dbReference type="SMART" id="SM00014">
    <property type="entry name" value="acidPPc"/>
    <property type="match status" value="1"/>
</dbReference>
<keyword evidence="1" id="KW-0472">Membrane</keyword>
<keyword evidence="4" id="KW-1185">Reference proteome</keyword>
<proteinExistence type="predicted"/>
<dbReference type="Proteomes" id="UP000195043">
    <property type="component" value="Unassembled WGS sequence"/>
</dbReference>
<feature type="transmembrane region" description="Helical" evidence="1">
    <location>
        <begin position="160"/>
        <end position="182"/>
    </location>
</feature>
<organism evidence="3 4">
    <name type="scientific">Candidatus Enterococcus testudinis</name>
    <dbReference type="NCBI Taxonomy" id="1834191"/>
    <lineage>
        <taxon>Bacteria</taxon>
        <taxon>Bacillati</taxon>
        <taxon>Bacillota</taxon>
        <taxon>Bacilli</taxon>
        <taxon>Lactobacillales</taxon>
        <taxon>Enterococcaceae</taxon>
        <taxon>Enterococcus</taxon>
    </lineage>
</organism>
<sequence>MIKKNSLWVGSIFGIGFMIFMLSIWSDPERLLWIDQFFLHVPEHRTASLDTFFHYLAMTATIIPISGSFLVVSCWLIIRRCYFLSLWVMGNHVLISGLGKVVKDVVARPRPQVTGSDLRTSFSFPSGHVLLAATLVTTIILVVTTVEWNRPTPINHCFEAIFLMIGVVYILLIMTSRIYLGVHYLSDMIASLLLANAVSLLTYEGYVWISQKGTRR</sequence>
<accession>A0A242A6D6</accession>
<reference evidence="3 4" key="1">
    <citation type="submission" date="2017-05" db="EMBL/GenBank/DDBJ databases">
        <title>The Genome Sequence of Enterococcus sp. 8G7_MSG3316.</title>
        <authorList>
            <consortium name="The Broad Institute Genomics Platform"/>
            <consortium name="The Broad Institute Genomic Center for Infectious Diseases"/>
            <person name="Earl A."/>
            <person name="Manson A."/>
            <person name="Schwartman J."/>
            <person name="Gilmore M."/>
            <person name="Abouelleil A."/>
            <person name="Cao P."/>
            <person name="Chapman S."/>
            <person name="Cusick C."/>
            <person name="Shea T."/>
            <person name="Young S."/>
            <person name="Neafsey D."/>
            <person name="Nusbaum C."/>
            <person name="Birren B."/>
        </authorList>
    </citation>
    <scope>NUCLEOTIDE SEQUENCE [LARGE SCALE GENOMIC DNA]</scope>
    <source>
        <strain evidence="3 4">8G7_MSG3316</strain>
    </source>
</reference>
<comment type="caution">
    <text evidence="3">The sequence shown here is derived from an EMBL/GenBank/DDBJ whole genome shotgun (WGS) entry which is preliminary data.</text>
</comment>
<dbReference type="EMBL" id="NGKU01000001">
    <property type="protein sequence ID" value="OTN76584.1"/>
    <property type="molecule type" value="Genomic_DNA"/>
</dbReference>
<dbReference type="OrthoDB" id="27330at2"/>
<dbReference type="RefSeq" id="WP_086274522.1">
    <property type="nucleotide sequence ID" value="NZ_NGKU01000001.1"/>
</dbReference>
<dbReference type="PANTHER" id="PTHR14969">
    <property type="entry name" value="SPHINGOSINE-1-PHOSPHATE PHOSPHOHYDROLASE"/>
    <property type="match status" value="1"/>
</dbReference>
<protein>
    <recommendedName>
        <fullName evidence="2">Phosphatidic acid phosphatase type 2/haloperoxidase domain-containing protein</fullName>
    </recommendedName>
</protein>
<feature type="domain" description="Phosphatidic acid phosphatase type 2/haloperoxidase" evidence="2">
    <location>
        <begin position="84"/>
        <end position="203"/>
    </location>
</feature>
<feature type="transmembrane region" description="Helical" evidence="1">
    <location>
        <begin position="84"/>
        <end position="102"/>
    </location>
</feature>
<feature type="transmembrane region" description="Helical" evidence="1">
    <location>
        <begin position="122"/>
        <end position="148"/>
    </location>
</feature>
<dbReference type="PANTHER" id="PTHR14969:SF13">
    <property type="entry name" value="AT30094P"/>
    <property type="match status" value="1"/>
</dbReference>
<dbReference type="InterPro" id="IPR036938">
    <property type="entry name" value="PAP2/HPO_sf"/>
</dbReference>
<feature type="transmembrane region" description="Helical" evidence="1">
    <location>
        <begin position="7"/>
        <end position="25"/>
    </location>
</feature>
<dbReference type="CDD" id="cd03392">
    <property type="entry name" value="PAP2_like_2"/>
    <property type="match status" value="1"/>
</dbReference>
<dbReference type="AlphaFoldDB" id="A0A242A6D6"/>